<evidence type="ECO:0000256" key="1">
    <source>
        <dbReference type="ARBA" id="ARBA00003253"/>
    </source>
</evidence>
<dbReference type="PANTHER" id="PTHR12561:SF3">
    <property type="entry name" value="LIPOYLTRANSFERASE 1, MITOCHONDRIAL"/>
    <property type="match status" value="1"/>
</dbReference>
<dbReference type="OrthoDB" id="201621at2759"/>
<organism evidence="7 8">
    <name type="scientific">Colletotrichum orchidophilum</name>
    <dbReference type="NCBI Taxonomy" id="1209926"/>
    <lineage>
        <taxon>Eukaryota</taxon>
        <taxon>Fungi</taxon>
        <taxon>Dikarya</taxon>
        <taxon>Ascomycota</taxon>
        <taxon>Pezizomycotina</taxon>
        <taxon>Sordariomycetes</taxon>
        <taxon>Hypocreomycetidae</taxon>
        <taxon>Glomerellales</taxon>
        <taxon>Glomerellaceae</taxon>
        <taxon>Colletotrichum</taxon>
    </lineage>
</organism>
<dbReference type="AlphaFoldDB" id="A0A1G4BLP7"/>
<dbReference type="STRING" id="1209926.A0A1G4BLP7"/>
<dbReference type="Pfam" id="PF21948">
    <property type="entry name" value="LplA-B_cat"/>
    <property type="match status" value="1"/>
</dbReference>
<sequence length="428" mass="46688">MLSLRSIPGNVFRVRPSIHHPYRQSRLFSALAASPNSKTQVYTSNSRDPYVNLSIEHHLLQTTPSDSTVLFLYTNRPSIVIGRNQNPWLEVNLPLLRSLSSQGAVDLVRRRSGGGTVFHDEGNVNYSVICPPANFDRDTHAEMVVRALRSLGVEGAAVNCRHDIVMTLPPPPSSSGTSANASAAAGGNAAASSSSPTTASCAKPKVNAENTFKISGSAYKLTRLRSLHHGTCLLSSPNLPRIGNFLRSPAEPFIKARGVESVRSRIRNVGITDTSKFEDAVVSEFGKMYGDFDVREELGDRDALGEEKVTKGIKELKSREWTYGQTPLFTFSTHPSADDTRERPRLPGNFTLTFEARHGLIQTFSLSGLASSQDSSKLSESMISTQIWEVMDWAQRLQADGLDQGDASTVGEWMNAVLGSGKESNLRP</sequence>
<evidence type="ECO:0000256" key="2">
    <source>
        <dbReference type="ARBA" id="ARBA00005085"/>
    </source>
</evidence>
<dbReference type="RefSeq" id="XP_022479475.1">
    <property type="nucleotide sequence ID" value="XM_022613977.1"/>
</dbReference>
<dbReference type="Proteomes" id="UP000176998">
    <property type="component" value="Unassembled WGS sequence"/>
</dbReference>
<dbReference type="EMBL" id="MJBS01000013">
    <property type="protein sequence ID" value="OHF02334.1"/>
    <property type="molecule type" value="Genomic_DNA"/>
</dbReference>
<evidence type="ECO:0000256" key="3">
    <source>
        <dbReference type="ARBA" id="ARBA00008242"/>
    </source>
</evidence>
<dbReference type="GO" id="GO:0009249">
    <property type="term" value="P:protein lipoylation"/>
    <property type="evidence" value="ECO:0007669"/>
    <property type="project" value="InterPro"/>
</dbReference>
<dbReference type="UniPathway" id="UPA00537">
    <property type="reaction ID" value="UER00595"/>
</dbReference>
<evidence type="ECO:0000256" key="5">
    <source>
        <dbReference type="SAM" id="MobiDB-lite"/>
    </source>
</evidence>
<comment type="caution">
    <text evidence="7">The sequence shown here is derived from an EMBL/GenBank/DDBJ whole genome shotgun (WGS) entry which is preliminary data.</text>
</comment>
<comment type="pathway">
    <text evidence="2">Protein modification; protein lipoylation via exogenous pathway; protein N(6)-(lipoyl)lysine from lipoate: step 2/2.</text>
</comment>
<dbReference type="GO" id="GO:0017118">
    <property type="term" value="F:lipoyltransferase activity"/>
    <property type="evidence" value="ECO:0007669"/>
    <property type="project" value="TreeGrafter"/>
</dbReference>
<evidence type="ECO:0000256" key="4">
    <source>
        <dbReference type="ARBA" id="ARBA00015925"/>
    </source>
</evidence>
<dbReference type="GeneID" id="34555487"/>
<feature type="domain" description="BPL/LPL catalytic" evidence="6">
    <location>
        <begin position="64"/>
        <end position="293"/>
    </location>
</feature>
<reference evidence="7 8" key="1">
    <citation type="submission" date="2016-09" db="EMBL/GenBank/DDBJ databases">
        <authorList>
            <person name="Capua I."/>
            <person name="De Benedictis P."/>
            <person name="Joannis T."/>
            <person name="Lombin L.H."/>
            <person name="Cattoli G."/>
        </authorList>
    </citation>
    <scope>NUCLEOTIDE SEQUENCE [LARGE SCALE GENOMIC DNA]</scope>
    <source>
        <strain evidence="7 8">IMI 309357</strain>
    </source>
</reference>
<dbReference type="GO" id="GO:0005739">
    <property type="term" value="C:mitochondrion"/>
    <property type="evidence" value="ECO:0007669"/>
    <property type="project" value="TreeGrafter"/>
</dbReference>
<protein>
    <recommendedName>
        <fullName evidence="4">Putative lipoate-protein ligase A</fullName>
    </recommendedName>
</protein>
<accession>A0A1G4BLP7</accession>
<dbReference type="InterPro" id="IPR004143">
    <property type="entry name" value="BPL_LPL_catalytic"/>
</dbReference>
<dbReference type="Gene3D" id="3.30.930.10">
    <property type="entry name" value="Bira Bifunctional Protein, Domain 2"/>
    <property type="match status" value="1"/>
</dbReference>
<feature type="region of interest" description="Disordered" evidence="5">
    <location>
        <begin position="168"/>
        <end position="202"/>
    </location>
</feature>
<dbReference type="SUPFAM" id="SSF55681">
    <property type="entry name" value="Class II aaRS and biotin synthetases"/>
    <property type="match status" value="1"/>
</dbReference>
<dbReference type="CDD" id="cd16443">
    <property type="entry name" value="LplA"/>
    <property type="match status" value="1"/>
</dbReference>
<dbReference type="InterPro" id="IPR004562">
    <property type="entry name" value="LipoylTrfase_LipoateP_Ligase"/>
</dbReference>
<feature type="compositionally biased region" description="Low complexity" evidence="5">
    <location>
        <begin position="174"/>
        <end position="200"/>
    </location>
</feature>
<evidence type="ECO:0000313" key="7">
    <source>
        <dbReference type="EMBL" id="OHF02334.1"/>
    </source>
</evidence>
<comment type="similarity">
    <text evidence="3">Belongs to the LplA family.</text>
</comment>
<keyword evidence="8" id="KW-1185">Reference proteome</keyword>
<dbReference type="PANTHER" id="PTHR12561">
    <property type="entry name" value="LIPOATE-PROTEIN LIGASE"/>
    <property type="match status" value="1"/>
</dbReference>
<dbReference type="PROSITE" id="PS51733">
    <property type="entry name" value="BPL_LPL_CATALYTIC"/>
    <property type="match status" value="1"/>
</dbReference>
<comment type="function">
    <text evidence="1">Catalyzes both the ATP-dependent activation of exogenously supplied lipoate to lipoyl-AMP and the transfer of the activated lipoyl onto the lipoyl domains of lipoate-dependent enzymes.</text>
</comment>
<gene>
    <name evidence="7" type="ORF">CORC01_02327</name>
</gene>
<keyword evidence="7" id="KW-0808">Transferase</keyword>
<proteinExistence type="inferred from homology"/>
<evidence type="ECO:0000313" key="8">
    <source>
        <dbReference type="Proteomes" id="UP000176998"/>
    </source>
</evidence>
<evidence type="ECO:0000259" key="6">
    <source>
        <dbReference type="PROSITE" id="PS51733"/>
    </source>
</evidence>
<name>A0A1G4BLP7_9PEZI</name>
<dbReference type="InterPro" id="IPR045864">
    <property type="entry name" value="aa-tRNA-synth_II/BPL/LPL"/>
</dbReference>